<evidence type="ECO:0000256" key="4">
    <source>
        <dbReference type="PROSITE-ProRule" id="PRU00146"/>
    </source>
</evidence>
<dbReference type="PANTHER" id="PTHR34718:SF2">
    <property type="entry name" value="PHD-TYPE DOMAIN-CONTAINING PROTEIN"/>
    <property type="match status" value="1"/>
</dbReference>
<dbReference type="PROSITE" id="PS50016">
    <property type="entry name" value="ZF_PHD_2"/>
    <property type="match status" value="1"/>
</dbReference>
<dbReference type="InterPro" id="IPR011011">
    <property type="entry name" value="Znf_FYVE_PHD"/>
</dbReference>
<feature type="domain" description="PHD-type" evidence="5">
    <location>
        <begin position="360"/>
        <end position="408"/>
    </location>
</feature>
<dbReference type="AlphaFoldDB" id="A0A3N0YPR1"/>
<dbReference type="Proteomes" id="UP000281406">
    <property type="component" value="Unassembled WGS sequence"/>
</dbReference>
<proteinExistence type="predicted"/>
<dbReference type="InterPro" id="IPR019787">
    <property type="entry name" value="Znf_PHD-finger"/>
</dbReference>
<dbReference type="PANTHER" id="PTHR34718">
    <property type="entry name" value="PHD-TYPE DOMAIN-CONTAINING PROTEIN"/>
    <property type="match status" value="1"/>
</dbReference>
<evidence type="ECO:0000313" key="6">
    <source>
        <dbReference type="EMBL" id="ROL48144.1"/>
    </source>
</evidence>
<dbReference type="SMART" id="SM00249">
    <property type="entry name" value="PHD"/>
    <property type="match status" value="1"/>
</dbReference>
<evidence type="ECO:0000256" key="1">
    <source>
        <dbReference type="ARBA" id="ARBA00022723"/>
    </source>
</evidence>
<evidence type="ECO:0000256" key="3">
    <source>
        <dbReference type="ARBA" id="ARBA00022833"/>
    </source>
</evidence>
<accession>A0A3N0YPR1</accession>
<comment type="caution">
    <text evidence="6">The sequence shown here is derived from an EMBL/GenBank/DDBJ whole genome shotgun (WGS) entry which is preliminary data.</text>
</comment>
<dbReference type="SUPFAM" id="SSF54001">
    <property type="entry name" value="Cysteine proteinases"/>
    <property type="match status" value="1"/>
</dbReference>
<dbReference type="InterPro" id="IPR038765">
    <property type="entry name" value="Papain-like_cys_pep_sf"/>
</dbReference>
<dbReference type="InterPro" id="IPR013083">
    <property type="entry name" value="Znf_RING/FYVE/PHD"/>
</dbReference>
<dbReference type="SUPFAM" id="SSF57903">
    <property type="entry name" value="FYVE/PHD zinc finger"/>
    <property type="match status" value="1"/>
</dbReference>
<keyword evidence="2 4" id="KW-0863">Zinc-finger</keyword>
<dbReference type="Gene3D" id="3.40.395.10">
    <property type="entry name" value="Adenoviral Proteinase, Chain A"/>
    <property type="match status" value="1"/>
</dbReference>
<name>A0A3N0YPR1_ANAGA</name>
<keyword evidence="3" id="KW-0862">Zinc</keyword>
<protein>
    <submittedName>
        <fullName evidence="6">COMPASS component SPP1</fullName>
    </submittedName>
</protein>
<organism evidence="6 7">
    <name type="scientific">Anabarilius grahami</name>
    <name type="common">Kanglang fish</name>
    <name type="synonym">Barilius grahami</name>
    <dbReference type="NCBI Taxonomy" id="495550"/>
    <lineage>
        <taxon>Eukaryota</taxon>
        <taxon>Metazoa</taxon>
        <taxon>Chordata</taxon>
        <taxon>Craniata</taxon>
        <taxon>Vertebrata</taxon>
        <taxon>Euteleostomi</taxon>
        <taxon>Actinopterygii</taxon>
        <taxon>Neopterygii</taxon>
        <taxon>Teleostei</taxon>
        <taxon>Ostariophysi</taxon>
        <taxon>Cypriniformes</taxon>
        <taxon>Xenocyprididae</taxon>
        <taxon>Xenocypridinae</taxon>
        <taxon>Xenocypridinae incertae sedis</taxon>
        <taxon>Anabarilius</taxon>
    </lineage>
</organism>
<dbReference type="InterPro" id="IPR001965">
    <property type="entry name" value="Znf_PHD"/>
</dbReference>
<dbReference type="Gene3D" id="3.30.40.10">
    <property type="entry name" value="Zinc/RING finger domain, C3HC4 (zinc finger)"/>
    <property type="match status" value="1"/>
</dbReference>
<keyword evidence="1" id="KW-0479">Metal-binding</keyword>
<reference evidence="6 7" key="1">
    <citation type="submission" date="2018-10" db="EMBL/GenBank/DDBJ databases">
        <title>Genome assembly for a Yunnan-Guizhou Plateau 3E fish, Anabarilius grahami (Regan), and its evolutionary and genetic applications.</title>
        <authorList>
            <person name="Jiang W."/>
        </authorList>
    </citation>
    <scope>NUCLEOTIDE SEQUENCE [LARGE SCALE GENOMIC DNA]</scope>
    <source>
        <strain evidence="6">AG-KIZ</strain>
        <tissue evidence="6">Muscle</tissue>
    </source>
</reference>
<sequence length="408" mass="46140">MEEVLLSATVVFCSPCSGDNIAKHYNNLLVLMQQVGTLEVEEQNIVAEDYKNDVGNTPLQSHFQQVIERAPLDLDGEENNYHAPAFIARLAKYFLPHATLWSGLMLGDIGHHGTGSAYQHFSKIYKEVSQSNKQKGPVKNIRRRQSKIEGPIWNQLNPSEITAPRRLSKTPKVSMLQQILHQDFWLTSDVIDLAGYIMAKENEHIDGFQSVLPFSAIANGGIVGTPQKKFVQILHIRQNHWITVSNIFCDENQLSVYDSKSAPLDARTLQTLSWMVRPQSDHFDVLQPAVQQQSNFSNCGLFSIAFAYALCKGHPPELCMFNEGRLRAQLYSSLTKQSITFSMKTREGEAEANVTKTEVPVYCVCRTAHYKELMVQCSKCQQWYHPTCVHIPRTVIGNDQVWQCATCH</sequence>
<evidence type="ECO:0000313" key="7">
    <source>
        <dbReference type="Proteomes" id="UP000281406"/>
    </source>
</evidence>
<gene>
    <name evidence="6" type="ORF">DPX16_3135</name>
</gene>
<keyword evidence="7" id="KW-1185">Reference proteome</keyword>
<evidence type="ECO:0000259" key="5">
    <source>
        <dbReference type="PROSITE" id="PS50016"/>
    </source>
</evidence>
<evidence type="ECO:0000256" key="2">
    <source>
        <dbReference type="ARBA" id="ARBA00022771"/>
    </source>
</evidence>
<dbReference type="Pfam" id="PF00628">
    <property type="entry name" value="PHD"/>
    <property type="match status" value="1"/>
</dbReference>
<dbReference type="EMBL" id="RJVU01032974">
    <property type="protein sequence ID" value="ROL48144.1"/>
    <property type="molecule type" value="Genomic_DNA"/>
</dbReference>
<dbReference type="GO" id="GO:0008270">
    <property type="term" value="F:zinc ion binding"/>
    <property type="evidence" value="ECO:0007669"/>
    <property type="project" value="UniProtKB-KW"/>
</dbReference>
<dbReference type="PROSITE" id="PS01359">
    <property type="entry name" value="ZF_PHD_1"/>
    <property type="match status" value="1"/>
</dbReference>
<dbReference type="InterPro" id="IPR019786">
    <property type="entry name" value="Zinc_finger_PHD-type_CS"/>
</dbReference>
<dbReference type="OrthoDB" id="8815111at2759"/>